<dbReference type="Proteomes" id="UP000000689">
    <property type="component" value="Chromosome 3"/>
</dbReference>
<dbReference type="KEGG" id="ndi:NDAI_0C02550"/>
<proteinExistence type="predicted"/>
<dbReference type="EMBL" id="HE580269">
    <property type="protein sequence ID" value="CCD23915.1"/>
    <property type="molecule type" value="Genomic_DNA"/>
</dbReference>
<organism evidence="1 2">
    <name type="scientific">Naumovozyma dairenensis (strain ATCC 10597 / BCRC 20456 / CBS 421 / NBRC 0211 / NRRL Y-12639)</name>
    <name type="common">Saccharomyces dairenensis</name>
    <dbReference type="NCBI Taxonomy" id="1071378"/>
    <lineage>
        <taxon>Eukaryota</taxon>
        <taxon>Fungi</taxon>
        <taxon>Dikarya</taxon>
        <taxon>Ascomycota</taxon>
        <taxon>Saccharomycotina</taxon>
        <taxon>Saccharomycetes</taxon>
        <taxon>Saccharomycetales</taxon>
        <taxon>Saccharomycetaceae</taxon>
        <taxon>Naumovozyma</taxon>
    </lineage>
</organism>
<dbReference type="GeneID" id="11496251"/>
<evidence type="ECO:0000313" key="1">
    <source>
        <dbReference type="EMBL" id="CCD23915.1"/>
    </source>
</evidence>
<dbReference type="AlphaFoldDB" id="G0W804"/>
<gene>
    <name evidence="1" type="primary">NDAI0C02550</name>
    <name evidence="1" type="ordered locus">NDAI_0C02550</name>
</gene>
<sequence length="257" mass="30257">MKSCGRYAYLYAPETVFISGQNKKLSSTFLACELESKQGRFRDLKHFYIHELRFDGDIGWIGTLDYHGSKNSCFNSVHERTIELENGDLEKRYFHSEILEPFSKLKHPEDISIFFQNVEKDQAILIRNLFLLYYIRLLNQKETPSALKLVNMFKNPPFDIFVRPSDDGRDKFYRYYNVQNVTEDEEYYYEQYFISRMRYMTGIDTKEIKFEGSVLNPECYDVPSSKSSGTETDETCVVSDDYKSYGKSSDSDIFETL</sequence>
<dbReference type="HOGENOM" id="CLU_1082168_0_0_1"/>
<accession>G0W804</accession>
<dbReference type="RefSeq" id="XP_003669158.1">
    <property type="nucleotide sequence ID" value="XM_003669110.1"/>
</dbReference>
<name>G0W804_NAUDC</name>
<evidence type="ECO:0000313" key="2">
    <source>
        <dbReference type="Proteomes" id="UP000000689"/>
    </source>
</evidence>
<protein>
    <submittedName>
        <fullName evidence="1">Uncharacterized protein</fullName>
    </submittedName>
</protein>
<reference evidence="1 2" key="1">
    <citation type="journal article" date="2011" name="Proc. Natl. Acad. Sci. U.S.A.">
        <title>Evolutionary erosion of yeast sex chromosomes by mating-type switching accidents.</title>
        <authorList>
            <person name="Gordon J.L."/>
            <person name="Armisen D."/>
            <person name="Proux-Wera E."/>
            <person name="Oheigeartaigh S.S."/>
            <person name="Byrne K.P."/>
            <person name="Wolfe K.H."/>
        </authorList>
    </citation>
    <scope>NUCLEOTIDE SEQUENCE [LARGE SCALE GENOMIC DNA]</scope>
    <source>
        <strain evidence="2">ATCC 10597 / BCRC 20456 / CBS 421 / NBRC 0211 / NRRL Y-12639</strain>
    </source>
</reference>
<keyword evidence="2" id="KW-1185">Reference proteome</keyword>